<feature type="domain" description="4Fe-4S ferredoxin-type" evidence="9">
    <location>
        <begin position="618"/>
        <end position="647"/>
    </location>
</feature>
<protein>
    <submittedName>
        <fullName evidence="10">Disulfide reductase</fullName>
    </submittedName>
</protein>
<dbReference type="RefSeq" id="WP_071613086.1">
    <property type="nucleotide sequence ID" value="NZ_CP015756.1"/>
</dbReference>
<keyword evidence="11" id="KW-1185">Reference proteome</keyword>
<comment type="similarity">
    <text evidence="2">Belongs to the HdrA family.</text>
</comment>
<feature type="domain" description="4Fe-4S ferredoxin-type" evidence="9">
    <location>
        <begin position="577"/>
        <end position="606"/>
    </location>
</feature>
<dbReference type="InterPro" id="IPR017896">
    <property type="entry name" value="4Fe4S_Fe-S-bd"/>
</dbReference>
<comment type="cofactor">
    <cofactor evidence="1">
        <name>FAD</name>
        <dbReference type="ChEBI" id="CHEBI:57692"/>
    </cofactor>
</comment>
<reference evidence="11" key="1">
    <citation type="journal article" date="2016" name="Front. Microbiol.">
        <title>Complete Genome Sequence of Clostridium estertheticum DSM 8809, a Microbe Identified in Spoiled Vacuum Packed Beef.</title>
        <authorList>
            <person name="Yu Z."/>
            <person name="Gunn L."/>
            <person name="Brennan E."/>
            <person name="Reid R."/>
            <person name="Wall P.G."/>
            <person name="Gaora O.P."/>
            <person name="Hurley D."/>
            <person name="Bolton D."/>
            <person name="Fanning S."/>
        </authorList>
    </citation>
    <scope>NUCLEOTIDE SEQUENCE [LARGE SCALE GENOMIC DNA]</scope>
    <source>
        <strain evidence="11">DSM 8809</strain>
    </source>
</reference>
<evidence type="ECO:0000256" key="6">
    <source>
        <dbReference type="ARBA" id="ARBA00023002"/>
    </source>
</evidence>
<feature type="domain" description="4Fe-4S ferredoxin-type" evidence="9">
    <location>
        <begin position="282"/>
        <end position="316"/>
    </location>
</feature>
<evidence type="ECO:0000256" key="5">
    <source>
        <dbReference type="ARBA" id="ARBA00022827"/>
    </source>
</evidence>
<keyword evidence="8" id="KW-0411">Iron-sulfur</keyword>
<accession>A0A1J0GHC1</accession>
<dbReference type="OrthoDB" id="9758544at2"/>
<evidence type="ECO:0000256" key="1">
    <source>
        <dbReference type="ARBA" id="ARBA00001974"/>
    </source>
</evidence>
<dbReference type="InterPro" id="IPR039650">
    <property type="entry name" value="HdrA-like"/>
</dbReference>
<dbReference type="PROSITE" id="PS00198">
    <property type="entry name" value="4FE4S_FER_1"/>
    <property type="match status" value="2"/>
</dbReference>
<dbReference type="Pfam" id="PF13187">
    <property type="entry name" value="Fer4_9"/>
    <property type="match status" value="1"/>
</dbReference>
<evidence type="ECO:0000256" key="3">
    <source>
        <dbReference type="ARBA" id="ARBA00022485"/>
    </source>
</evidence>
<dbReference type="GO" id="GO:0051539">
    <property type="term" value="F:4 iron, 4 sulfur cluster binding"/>
    <property type="evidence" value="ECO:0007669"/>
    <property type="project" value="UniProtKB-KW"/>
</dbReference>
<dbReference type="SUPFAM" id="SSF51905">
    <property type="entry name" value="FAD/NAD(P)-binding domain"/>
    <property type="match status" value="1"/>
</dbReference>
<dbReference type="InterPro" id="IPR017900">
    <property type="entry name" value="4Fe4S_Fe_S_CS"/>
</dbReference>
<gene>
    <name evidence="10" type="ORF">A7L45_12270</name>
</gene>
<evidence type="ECO:0000313" key="11">
    <source>
        <dbReference type="Proteomes" id="UP000182569"/>
    </source>
</evidence>
<dbReference type="PANTHER" id="PTHR43498:SF1">
    <property type="entry name" value="COB--COM HETERODISULFIDE REDUCTASE IRON-SULFUR SUBUNIT A"/>
    <property type="match status" value="1"/>
</dbReference>
<dbReference type="Pfam" id="PF00037">
    <property type="entry name" value="Fer4"/>
    <property type="match status" value="1"/>
</dbReference>
<keyword evidence="4" id="KW-0479">Metal-binding</keyword>
<dbReference type="Gene3D" id="3.50.50.60">
    <property type="entry name" value="FAD/NAD(P)-binding domain"/>
    <property type="match status" value="1"/>
</dbReference>
<dbReference type="EMBL" id="CP015756">
    <property type="protein sequence ID" value="APC40796.1"/>
    <property type="molecule type" value="Genomic_DNA"/>
</dbReference>
<evidence type="ECO:0000313" key="10">
    <source>
        <dbReference type="EMBL" id="APC40796.1"/>
    </source>
</evidence>
<evidence type="ECO:0000256" key="8">
    <source>
        <dbReference type="ARBA" id="ARBA00023014"/>
    </source>
</evidence>
<keyword evidence="7" id="KW-0408">Iron</keyword>
<dbReference type="STRING" id="1552.A7L45_12270"/>
<dbReference type="Proteomes" id="UP000182569">
    <property type="component" value="Chromosome"/>
</dbReference>
<keyword evidence="5" id="KW-0274">FAD</keyword>
<dbReference type="GO" id="GO:0046872">
    <property type="term" value="F:metal ion binding"/>
    <property type="evidence" value="ECO:0007669"/>
    <property type="project" value="UniProtKB-KW"/>
</dbReference>
<dbReference type="KEGG" id="ceu:A7L45_12270"/>
<dbReference type="InterPro" id="IPR036188">
    <property type="entry name" value="FAD/NAD-bd_sf"/>
</dbReference>
<feature type="domain" description="4Fe-4S ferredoxin-type" evidence="9">
    <location>
        <begin position="234"/>
        <end position="265"/>
    </location>
</feature>
<dbReference type="PANTHER" id="PTHR43498">
    <property type="entry name" value="FERREDOXIN:COB-COM HETERODISULFIDE REDUCTASE SUBUNIT A"/>
    <property type="match status" value="1"/>
</dbReference>
<evidence type="ECO:0000256" key="4">
    <source>
        <dbReference type="ARBA" id="ARBA00022723"/>
    </source>
</evidence>
<dbReference type="Gene3D" id="3.40.50.720">
    <property type="entry name" value="NAD(P)-binding Rossmann-like Domain"/>
    <property type="match status" value="1"/>
</dbReference>
<dbReference type="PROSITE" id="PS51379">
    <property type="entry name" value="4FE4S_FER_2"/>
    <property type="match status" value="4"/>
</dbReference>
<keyword evidence="6" id="KW-0560">Oxidoreductase</keyword>
<proteinExistence type="inferred from homology"/>
<evidence type="ECO:0000256" key="2">
    <source>
        <dbReference type="ARBA" id="ARBA00006561"/>
    </source>
</evidence>
<keyword evidence="3" id="KW-0004">4Fe-4S</keyword>
<dbReference type="Pfam" id="PF13450">
    <property type="entry name" value="NAD_binding_8"/>
    <property type="match status" value="1"/>
</dbReference>
<dbReference type="SUPFAM" id="SSF54862">
    <property type="entry name" value="4Fe-4S ferredoxins"/>
    <property type="match status" value="1"/>
</dbReference>
<keyword evidence="5" id="KW-0285">Flavoprotein</keyword>
<name>A0A1J0GHC1_9CLOT</name>
<dbReference type="GO" id="GO:0016491">
    <property type="term" value="F:oxidoreductase activity"/>
    <property type="evidence" value="ECO:0007669"/>
    <property type="project" value="UniProtKB-KW"/>
</dbReference>
<evidence type="ECO:0000259" key="9">
    <source>
        <dbReference type="PROSITE" id="PS51379"/>
    </source>
</evidence>
<organism evidence="10 11">
    <name type="scientific">Clostridium estertheticum subsp. estertheticum</name>
    <dbReference type="NCBI Taxonomy" id="1552"/>
    <lineage>
        <taxon>Bacteria</taxon>
        <taxon>Bacillati</taxon>
        <taxon>Bacillota</taxon>
        <taxon>Clostridia</taxon>
        <taxon>Eubacteriales</taxon>
        <taxon>Clostridiaceae</taxon>
        <taxon>Clostridium</taxon>
    </lineage>
</organism>
<evidence type="ECO:0000256" key="7">
    <source>
        <dbReference type="ARBA" id="ARBA00023004"/>
    </source>
</evidence>
<sequence>MQKIGVFVCWCGSNIAATVDIDKVIEEAQKMPGVVYAKDYQYMCSEVGQNLIKNAIKDQKLDRVVVASCSPRMHEATFRKAAKAAGLNPYLLEVANIREHCSWIHKDKEIGTPKAIALVRAAVAKATLNSELTPGQIDVTKRALVIGGGIAGIQTALDIAEAGYQVDIIEKSPSIGGKMSQLDKTFPTLDCSACILTPKMVDAASHENITLYTYSEIEAVKGYVGNFEATINQKARSINMDKCTGCGVCTEKCPSKKAKSEFNEGLRNRGAIYMPFAQAVPNVPVIDREHCIKFKTGKCGICEKVCTAGAVDFAQVDTKITKQYGAIVVSTGYDLISLDKFGEYQYGQHPDVITSLEFERLTNAAGPTAGHLLCPSDQRVPKKVVFIQCVGSRDKTLRGKPYCSKICCMYTAKHAMLLKDHYPDMEAYVFYIDVRTPGKNFEEFQRRAVEEYGVHYIKGMVGKVFPNGENLQVNAIDASTGETVQIDADIVVLAAATKAKDDVTTIKRILGISTDTNNFFTEAHPKLRPVETHSAGIFLAGACQGPKDIPETVAQASAAAAKVIGVLSKDKLVNNPCVSEVDESICSGCLACTKICPYDAISSKTIEVKENGNIINKIVASVNEALCQGCGGCTVACRPGAIDLKGFTNKQILAEVDAICR</sequence>
<dbReference type="AlphaFoldDB" id="A0A1J0GHC1"/>
<dbReference type="Gene3D" id="3.30.70.20">
    <property type="match status" value="2"/>
</dbReference>